<feature type="region of interest" description="Disordered" evidence="1">
    <location>
        <begin position="447"/>
        <end position="504"/>
    </location>
</feature>
<reference evidence="3" key="1">
    <citation type="journal article" date="2014" name="Proc. Natl. Acad. Sci. U.S.A.">
        <title>Extensive sampling of basidiomycete genomes demonstrates inadequacy of the white-rot/brown-rot paradigm for wood decay fungi.</title>
        <authorList>
            <person name="Riley R."/>
            <person name="Salamov A.A."/>
            <person name="Brown D.W."/>
            <person name="Nagy L.G."/>
            <person name="Floudas D."/>
            <person name="Held B.W."/>
            <person name="Levasseur A."/>
            <person name="Lombard V."/>
            <person name="Morin E."/>
            <person name="Otillar R."/>
            <person name="Lindquist E.A."/>
            <person name="Sun H."/>
            <person name="LaButti K.M."/>
            <person name="Schmutz J."/>
            <person name="Jabbour D."/>
            <person name="Luo H."/>
            <person name="Baker S.E."/>
            <person name="Pisabarro A.G."/>
            <person name="Walton J.D."/>
            <person name="Blanchette R.A."/>
            <person name="Henrissat B."/>
            <person name="Martin F."/>
            <person name="Cullen D."/>
            <person name="Hibbett D.S."/>
            <person name="Grigoriev I.V."/>
        </authorList>
    </citation>
    <scope>NUCLEOTIDE SEQUENCE [LARGE SCALE GENOMIC DNA]</scope>
    <source>
        <strain evidence="3">MUCL 33604</strain>
    </source>
</reference>
<protein>
    <recommendedName>
        <fullName evidence="4">DUF1766-domain-containing protein</fullName>
    </recommendedName>
</protein>
<evidence type="ECO:0000256" key="1">
    <source>
        <dbReference type="SAM" id="MobiDB-lite"/>
    </source>
</evidence>
<dbReference type="InParanoid" id="A0A067PY02"/>
<feature type="compositionally biased region" description="Polar residues" evidence="1">
    <location>
        <begin position="94"/>
        <end position="104"/>
    </location>
</feature>
<evidence type="ECO:0008006" key="4">
    <source>
        <dbReference type="Google" id="ProtNLM"/>
    </source>
</evidence>
<keyword evidence="3" id="KW-1185">Reference proteome</keyword>
<feature type="compositionally biased region" description="Basic and acidic residues" evidence="1">
    <location>
        <begin position="453"/>
        <end position="478"/>
    </location>
</feature>
<name>A0A067PY02_9AGAM</name>
<dbReference type="STRING" id="933084.A0A067PY02"/>
<dbReference type="Pfam" id="PF13455">
    <property type="entry name" value="MUG113"/>
    <property type="match status" value="1"/>
</dbReference>
<sequence length="549" mass="59502">MATRRDNLIESFDALALAGKPPSPTKDQSRQAPRDEGFIGGFHPRHNSIDSTKALPQIPTPYIPSPGGRGDGQFPGALPSTPNRMSMPIPQYAPYQSLTMQYAVNSPLPQPPAMQPNTPPRPNVASRPPPIPSGSGSPYTPTQSDTSDLPRPYPHPHPHSPPPPSKLYPPTPPYQRPPHTRPHSDSALPPPSPQLASSTSSPPPRPSTTKPSPGLAIPPNRRPRAASTPPSPISASTSTSTSGGGGGNGTVQCSGVTKAGKRCTRQIKLRDLDVGLGEGGEGEGERFCHQHAKELMGPSGFYSRKGGSEWIKFEDWIPEYLSMETQVALRVEMEKARSLSDVPGYIYTFEILDPTTPTQLHLKVGRATNLVKRIDQWTKQCNSKEQVLRGYYPDPQDFDAGEQQQGSMMKGRVKAGEKVAWCHRLERLIHLELGDLVESGVYREVGWPTKVGGGKDGKDGTKGKGKDGDGKGGKDGKDGATVAGLATPPRKRTPPAAKSQTKRCPDCGSLHKEIFTFTRIERGRYKGKEWESIVKPIVEKWGAFVEAYL</sequence>
<accession>A0A067PY02</accession>
<feature type="compositionally biased region" description="Low complexity" evidence="1">
    <location>
        <begin position="133"/>
        <end position="144"/>
    </location>
</feature>
<dbReference type="InterPro" id="IPR053006">
    <property type="entry name" value="Meiosis_regulatory"/>
</dbReference>
<dbReference type="PANTHER" id="PTHR28094">
    <property type="entry name" value="MEIOTICALLY UP-REGULATED GENE 113 PROTEIN"/>
    <property type="match status" value="1"/>
</dbReference>
<feature type="compositionally biased region" description="Pro residues" evidence="1">
    <location>
        <begin position="151"/>
        <end position="176"/>
    </location>
</feature>
<organism evidence="2 3">
    <name type="scientific">Jaapia argillacea MUCL 33604</name>
    <dbReference type="NCBI Taxonomy" id="933084"/>
    <lineage>
        <taxon>Eukaryota</taxon>
        <taxon>Fungi</taxon>
        <taxon>Dikarya</taxon>
        <taxon>Basidiomycota</taxon>
        <taxon>Agaricomycotina</taxon>
        <taxon>Agaricomycetes</taxon>
        <taxon>Agaricomycetidae</taxon>
        <taxon>Jaapiales</taxon>
        <taxon>Jaapiaceae</taxon>
        <taxon>Jaapia</taxon>
    </lineage>
</organism>
<evidence type="ECO:0000313" key="2">
    <source>
        <dbReference type="EMBL" id="KDQ59579.1"/>
    </source>
</evidence>
<dbReference type="HOGENOM" id="CLU_020641_1_0_1"/>
<dbReference type="PANTHER" id="PTHR28094:SF1">
    <property type="entry name" value="MEIOTICALLY UP-REGULATED GENE 113 PROTEIN"/>
    <property type="match status" value="1"/>
</dbReference>
<dbReference type="OrthoDB" id="2417614at2759"/>
<feature type="compositionally biased region" description="Basic and acidic residues" evidence="1">
    <location>
        <begin position="27"/>
        <end position="37"/>
    </location>
</feature>
<proteinExistence type="predicted"/>
<dbReference type="EMBL" id="KL197715">
    <property type="protein sequence ID" value="KDQ59579.1"/>
    <property type="molecule type" value="Genomic_DNA"/>
</dbReference>
<gene>
    <name evidence="2" type="ORF">JAAARDRAFT_33159</name>
</gene>
<evidence type="ECO:0000313" key="3">
    <source>
        <dbReference type="Proteomes" id="UP000027265"/>
    </source>
</evidence>
<feature type="region of interest" description="Disordered" evidence="1">
    <location>
        <begin position="13"/>
        <end position="259"/>
    </location>
</feature>
<dbReference type="Proteomes" id="UP000027265">
    <property type="component" value="Unassembled WGS sequence"/>
</dbReference>
<dbReference type="AlphaFoldDB" id="A0A067PY02"/>
<feature type="compositionally biased region" description="Low complexity" evidence="1">
    <location>
        <begin position="225"/>
        <end position="241"/>
    </location>
</feature>
<feature type="compositionally biased region" description="Pro residues" evidence="1">
    <location>
        <begin position="108"/>
        <end position="132"/>
    </location>
</feature>